<feature type="compositionally biased region" description="Polar residues" evidence="1">
    <location>
        <begin position="1"/>
        <end position="13"/>
    </location>
</feature>
<evidence type="ECO:0000313" key="2">
    <source>
        <dbReference type="EMBL" id="EEH65595.1"/>
    </source>
</evidence>
<dbReference type="Proteomes" id="UP000004778">
    <property type="component" value="Unassembled WGS sequence"/>
</dbReference>
<sequence length="52" mass="5872">MVTVRSLRSSSPSVHPLRSPCPPLRSDGVAVHETRRFTLSKIDNNYFDDELS</sequence>
<name>C0W6S1_9ACTO</name>
<dbReference type="EMBL" id="ACFH01000109">
    <property type="protein sequence ID" value="EEH65595.1"/>
    <property type="molecule type" value="Genomic_DNA"/>
</dbReference>
<gene>
    <name evidence="2" type="ORF">HMPREF0058_1565</name>
</gene>
<protein>
    <submittedName>
        <fullName evidence="2">Uncharacterized protein</fullName>
    </submittedName>
</protein>
<keyword evidence="3" id="KW-1185">Reference proteome</keyword>
<comment type="caution">
    <text evidence="2">The sequence shown here is derived from an EMBL/GenBank/DDBJ whole genome shotgun (WGS) entry which is preliminary data.</text>
</comment>
<dbReference type="AlphaFoldDB" id="C0W6S1"/>
<evidence type="ECO:0000313" key="3">
    <source>
        <dbReference type="Proteomes" id="UP000004778"/>
    </source>
</evidence>
<reference evidence="2 3" key="1">
    <citation type="submission" date="2009-01" db="EMBL/GenBank/DDBJ databases">
        <authorList>
            <person name="Qin X."/>
            <person name="Bachman B."/>
            <person name="Battles P."/>
            <person name="Bell A."/>
            <person name="Bess C."/>
            <person name="Bickham C."/>
            <person name="Chaboub L."/>
            <person name="Chen D."/>
            <person name="Coyle M."/>
            <person name="Deiros D.R."/>
            <person name="Dinh H."/>
            <person name="Forbes L."/>
            <person name="Fowler G."/>
            <person name="Francisco L."/>
            <person name="Fu Q."/>
            <person name="Gubbala S."/>
            <person name="Hale W."/>
            <person name="Han Y."/>
            <person name="Hemphill L."/>
            <person name="Highlander S.K."/>
            <person name="Hirani K."/>
            <person name="Hogues M."/>
            <person name="Jackson L."/>
            <person name="Jakkamsetti A."/>
            <person name="Javaid M."/>
            <person name="Jiang H."/>
            <person name="Korchina V."/>
            <person name="Kovar C."/>
            <person name="Lara F."/>
            <person name="Lee S."/>
            <person name="Mata R."/>
            <person name="Mathew T."/>
            <person name="Moen C."/>
            <person name="Morales K."/>
            <person name="Munidasa M."/>
            <person name="Nazareth L."/>
            <person name="Ngo R."/>
            <person name="Nguyen L."/>
            <person name="Okwuonu G."/>
            <person name="Ongeri F."/>
            <person name="Patil S."/>
            <person name="Petrosino J."/>
            <person name="Pham C."/>
            <person name="Pham P."/>
            <person name="Pu L.-L."/>
            <person name="Puazo M."/>
            <person name="Raj R."/>
            <person name="Reid J."/>
            <person name="Rouhana J."/>
            <person name="Saada N."/>
            <person name="Shang Y."/>
            <person name="Simmons D."/>
            <person name="Thornton R."/>
            <person name="Warren J."/>
            <person name="Weissenberger G."/>
            <person name="Zhang J."/>
            <person name="Zhang L."/>
            <person name="Zhou C."/>
            <person name="Zhu D."/>
            <person name="Muzny D."/>
            <person name="Worley K."/>
            <person name="Gibbs R."/>
        </authorList>
    </citation>
    <scope>NUCLEOTIDE SEQUENCE [LARGE SCALE GENOMIC DNA]</scope>
    <source>
        <strain evidence="2 3">DSM 15434</strain>
    </source>
</reference>
<accession>C0W6S1</accession>
<proteinExistence type="predicted"/>
<feature type="region of interest" description="Disordered" evidence="1">
    <location>
        <begin position="1"/>
        <end position="27"/>
    </location>
</feature>
<organism evidence="2 3">
    <name type="scientific">Actinomyces urogenitalis DSM 15434</name>
    <dbReference type="NCBI Taxonomy" id="525246"/>
    <lineage>
        <taxon>Bacteria</taxon>
        <taxon>Bacillati</taxon>
        <taxon>Actinomycetota</taxon>
        <taxon>Actinomycetes</taxon>
        <taxon>Actinomycetales</taxon>
        <taxon>Actinomycetaceae</taxon>
        <taxon>Actinomyces</taxon>
    </lineage>
</organism>
<dbReference type="HOGENOM" id="CLU_3075904_0_0_11"/>
<evidence type="ECO:0000256" key="1">
    <source>
        <dbReference type="SAM" id="MobiDB-lite"/>
    </source>
</evidence>